<dbReference type="Proteomes" id="UP000202786">
    <property type="component" value="Segment"/>
</dbReference>
<dbReference type="KEGG" id="vg:16193881"/>
<dbReference type="RefSeq" id="YP_008059222.1">
    <property type="nucleotide sequence ID" value="NC_021328.1"/>
</dbReference>
<protein>
    <submittedName>
        <fullName evidence="2">Uncharacterized protein</fullName>
    </submittedName>
</protein>
<feature type="region of interest" description="Disordered" evidence="1">
    <location>
        <begin position="115"/>
        <end position="141"/>
    </location>
</feature>
<sequence>MAYDPQYVSIDDVPVQIPDDYSPSEKEDALEYAEASLELDLNDGAAIPSGSVSAMMKAAVKQLATCQLAKGAEHPDDITLGDLNDTGDTKVSYAESFCDEYEKIVDKLVNSGALEDLEPDGQSTSPYVYNTDDPTPGNRWS</sequence>
<proteinExistence type="predicted"/>
<name>R4T6L7_9CAUD</name>
<dbReference type="GeneID" id="16193881"/>
<evidence type="ECO:0000313" key="3">
    <source>
        <dbReference type="Proteomes" id="UP000202786"/>
    </source>
</evidence>
<accession>R4T6L7</accession>
<gene>
    <name evidence="2" type="primary">14</name>
    <name evidence="2" type="ORF">HGTV1_14</name>
</gene>
<reference evidence="2 3" key="1">
    <citation type="submission" date="2012-12" db="EMBL/GenBank/DDBJ databases">
        <authorList>
            <person name="Sencilo A."/>
            <person name="Jacobs-Sera D."/>
            <person name="Russell D.A."/>
            <person name="Ko C."/>
            <person name="Atanasova N."/>
            <person name="Osterlund E."/>
            <person name="Oksanen H.M."/>
            <person name="Bamford D.H."/>
            <person name="Hatfull G.F."/>
            <person name="Roine E."/>
            <person name="Hendrix R.W."/>
        </authorList>
    </citation>
    <scope>NUCLEOTIDE SEQUENCE [LARGE SCALE GENOMIC DNA]</scope>
</reference>
<keyword evidence="3" id="KW-1185">Reference proteome</keyword>
<evidence type="ECO:0000256" key="1">
    <source>
        <dbReference type="SAM" id="MobiDB-lite"/>
    </source>
</evidence>
<evidence type="ECO:0000313" key="2">
    <source>
        <dbReference type="EMBL" id="AGM11344.1"/>
    </source>
</evidence>
<dbReference type="EMBL" id="KC292026">
    <property type="protein sequence ID" value="AGM11344.1"/>
    <property type="molecule type" value="Genomic_DNA"/>
</dbReference>
<organism evidence="2 3">
    <name type="scientific">Halogranum tailed virus 1</name>
    <dbReference type="NCBI Taxonomy" id="1273749"/>
    <lineage>
        <taxon>Viruses</taxon>
        <taxon>Duplodnaviria</taxon>
        <taxon>Heunggongvirae</taxon>
        <taxon>Uroviricota</taxon>
        <taxon>Caudoviricetes</taxon>
        <taxon>Thumleimavirales</taxon>
        <taxon>Halomagnusviridae</taxon>
        <taxon>Hagravirus</taxon>
        <taxon>Hagravirus capitaneum</taxon>
        <taxon>Hagravirus HGTV1</taxon>
    </lineage>
</organism>